<evidence type="ECO:0000256" key="1">
    <source>
        <dbReference type="PROSITE-ProRule" id="PRU00339"/>
    </source>
</evidence>
<gene>
    <name evidence="2" type="ORF">SR1949_35460</name>
</gene>
<reference evidence="3" key="1">
    <citation type="submission" date="2019-02" db="EMBL/GenBank/DDBJ databases">
        <title>Draft genome sequence of Sphaerospermopsis reniformis NIES-1949.</title>
        <authorList>
            <person name="Yamaguchi H."/>
            <person name="Suzuki S."/>
            <person name="Kawachi M."/>
        </authorList>
    </citation>
    <scope>NUCLEOTIDE SEQUENCE [LARGE SCALE GENOMIC DNA]</scope>
    <source>
        <strain evidence="3">NIES-1949</strain>
    </source>
</reference>
<dbReference type="AlphaFoldDB" id="A0A480A599"/>
<dbReference type="Pfam" id="PF06051">
    <property type="entry name" value="DUF928"/>
    <property type="match status" value="1"/>
</dbReference>
<accession>A0A480A599</accession>
<name>A0A480A599_9CYAN</name>
<dbReference type="SMART" id="SM00028">
    <property type="entry name" value="TPR"/>
    <property type="match status" value="1"/>
</dbReference>
<dbReference type="PROSITE" id="PS50005">
    <property type="entry name" value="TPR"/>
    <property type="match status" value="1"/>
</dbReference>
<protein>
    <submittedName>
        <fullName evidence="2">Uncharacterized protein</fullName>
    </submittedName>
</protein>
<proteinExistence type="predicted"/>
<comment type="caution">
    <text evidence="2">The sequence shown here is derived from an EMBL/GenBank/DDBJ whole genome shotgun (WGS) entry which is preliminary data.</text>
</comment>
<dbReference type="RefSeq" id="WP_137668321.1">
    <property type="nucleotide sequence ID" value="NZ_BJCE01000141.1"/>
</dbReference>
<dbReference type="InterPro" id="IPR019734">
    <property type="entry name" value="TPR_rpt"/>
</dbReference>
<sequence length="310" mass="35194">MYPKKLRFLTGCLLTALVYLPPDFLNPTKVLAADQVVVKAQNSGQYTQYMSRGYELTRRRNYRQALSYFQQALQIRPGDRYATTAIRNVTGYIQRRRVMVYVPNKPGRTLTGSTRGGGIIALIPGNEEAQLTTAENPKFWFYMKPESLGKVKELKFVLREVDGKRAKHLYETTLTPVRQEGIVSLTVPVDKASLTIGKKYTWTFDIIYPNDLGVPNEKLEGKIQRVQNEDLTNQIQQKTQPLDQAMIYAREGFWDNALSIVADLRCQRPNDTQVQSDWEALLQSVGQEGQEKLAEKLAKQPILSCGASQN</sequence>
<dbReference type="Gene3D" id="1.25.40.10">
    <property type="entry name" value="Tetratricopeptide repeat domain"/>
    <property type="match status" value="1"/>
</dbReference>
<dbReference type="InterPro" id="IPR011990">
    <property type="entry name" value="TPR-like_helical_dom_sf"/>
</dbReference>
<evidence type="ECO:0000313" key="3">
    <source>
        <dbReference type="Proteomes" id="UP000300142"/>
    </source>
</evidence>
<organism evidence="2 3">
    <name type="scientific">Sphaerospermopsis reniformis</name>
    <dbReference type="NCBI Taxonomy" id="531300"/>
    <lineage>
        <taxon>Bacteria</taxon>
        <taxon>Bacillati</taxon>
        <taxon>Cyanobacteriota</taxon>
        <taxon>Cyanophyceae</taxon>
        <taxon>Nostocales</taxon>
        <taxon>Aphanizomenonaceae</taxon>
        <taxon>Sphaerospermopsis</taxon>
    </lineage>
</organism>
<dbReference type="EMBL" id="BJCE01000141">
    <property type="protein sequence ID" value="GCL38431.1"/>
    <property type="molecule type" value="Genomic_DNA"/>
</dbReference>
<keyword evidence="3" id="KW-1185">Reference proteome</keyword>
<feature type="repeat" description="TPR" evidence="1">
    <location>
        <begin position="46"/>
        <end position="79"/>
    </location>
</feature>
<keyword evidence="1" id="KW-0802">TPR repeat</keyword>
<dbReference type="Proteomes" id="UP000300142">
    <property type="component" value="Unassembled WGS sequence"/>
</dbReference>
<evidence type="ECO:0000313" key="2">
    <source>
        <dbReference type="EMBL" id="GCL38431.1"/>
    </source>
</evidence>
<dbReference type="SUPFAM" id="SSF48452">
    <property type="entry name" value="TPR-like"/>
    <property type="match status" value="1"/>
</dbReference>
<dbReference type="InterPro" id="IPR010328">
    <property type="entry name" value="DUF928"/>
</dbReference>